<comment type="caution">
    <text evidence="6">The sequence shown here is derived from an EMBL/GenBank/DDBJ whole genome shotgun (WGS) entry which is preliminary data.</text>
</comment>
<dbReference type="SUPFAM" id="SSF50156">
    <property type="entry name" value="PDZ domain-like"/>
    <property type="match status" value="1"/>
</dbReference>
<evidence type="ECO:0000256" key="4">
    <source>
        <dbReference type="SAM" id="MobiDB-lite"/>
    </source>
</evidence>
<feature type="region of interest" description="Disordered" evidence="4">
    <location>
        <begin position="233"/>
        <end position="272"/>
    </location>
</feature>
<dbReference type="GO" id="GO:0030018">
    <property type="term" value="C:Z disc"/>
    <property type="evidence" value="ECO:0007669"/>
    <property type="project" value="TreeGrafter"/>
</dbReference>
<dbReference type="GO" id="GO:0003779">
    <property type="term" value="F:actin binding"/>
    <property type="evidence" value="ECO:0007669"/>
    <property type="project" value="TreeGrafter"/>
</dbReference>
<dbReference type="GO" id="GO:0001725">
    <property type="term" value="C:stress fiber"/>
    <property type="evidence" value="ECO:0007669"/>
    <property type="project" value="TreeGrafter"/>
</dbReference>
<dbReference type="OrthoDB" id="1293114at2759"/>
<dbReference type="InterPro" id="IPR036034">
    <property type="entry name" value="PDZ_sf"/>
</dbReference>
<evidence type="ECO:0000256" key="2">
    <source>
        <dbReference type="ARBA" id="ARBA00022490"/>
    </source>
</evidence>
<evidence type="ECO:0000313" key="6">
    <source>
        <dbReference type="EMBL" id="CAF1031168.1"/>
    </source>
</evidence>
<dbReference type="PANTHER" id="PTHR24214">
    <property type="entry name" value="PDZ AND LIM DOMAIN PROTEIN ZASP"/>
    <property type="match status" value="1"/>
</dbReference>
<dbReference type="GO" id="GO:0031941">
    <property type="term" value="C:filamentous actin"/>
    <property type="evidence" value="ECO:0007669"/>
    <property type="project" value="TreeGrafter"/>
</dbReference>
<dbReference type="SMART" id="SM00228">
    <property type="entry name" value="PDZ"/>
    <property type="match status" value="1"/>
</dbReference>
<feature type="compositionally biased region" description="Polar residues" evidence="4">
    <location>
        <begin position="285"/>
        <end position="294"/>
    </location>
</feature>
<dbReference type="EMBL" id="CAJNOC010004713">
    <property type="protein sequence ID" value="CAF1031168.1"/>
    <property type="molecule type" value="Genomic_DNA"/>
</dbReference>
<protein>
    <recommendedName>
        <fullName evidence="5">PDZ domain-containing protein</fullName>
    </recommendedName>
</protein>
<dbReference type="Pfam" id="PF00595">
    <property type="entry name" value="PDZ"/>
    <property type="match status" value="1"/>
</dbReference>
<comment type="subcellular location">
    <subcellularLocation>
        <location evidence="1">Cytoplasm</location>
    </subcellularLocation>
</comment>
<dbReference type="SMART" id="SM00735">
    <property type="entry name" value="ZM"/>
    <property type="match status" value="1"/>
</dbReference>
<dbReference type="GO" id="GO:0051371">
    <property type="term" value="F:muscle alpha-actinin binding"/>
    <property type="evidence" value="ECO:0007669"/>
    <property type="project" value="TreeGrafter"/>
</dbReference>
<evidence type="ECO:0000313" key="7">
    <source>
        <dbReference type="Proteomes" id="UP000663879"/>
    </source>
</evidence>
<evidence type="ECO:0000256" key="3">
    <source>
        <dbReference type="ARBA" id="ARBA00023038"/>
    </source>
</evidence>
<dbReference type="InterPro" id="IPR006643">
    <property type="entry name" value="Zasp-like_motif"/>
</dbReference>
<dbReference type="FunFam" id="2.30.42.10:FF:000055">
    <property type="entry name" value="PDZ and LIM domain protein 3"/>
    <property type="match status" value="1"/>
</dbReference>
<keyword evidence="3" id="KW-0479">Metal-binding</keyword>
<accession>A0A814J213</accession>
<keyword evidence="3" id="KW-0862">Zinc</keyword>
<evidence type="ECO:0000259" key="5">
    <source>
        <dbReference type="PROSITE" id="PS50106"/>
    </source>
</evidence>
<dbReference type="CDD" id="cd23068">
    <property type="entry name" value="PDZ_ZASP52-like"/>
    <property type="match status" value="1"/>
</dbReference>
<dbReference type="InterPro" id="IPR001478">
    <property type="entry name" value="PDZ"/>
</dbReference>
<evidence type="ECO:0000256" key="1">
    <source>
        <dbReference type="ARBA" id="ARBA00004496"/>
    </source>
</evidence>
<dbReference type="PANTHER" id="PTHR24214:SF38">
    <property type="entry name" value="PDZ AND LIM DOMAIN PROTEIN ZASP-RELATED"/>
    <property type="match status" value="1"/>
</dbReference>
<dbReference type="GO" id="GO:0061061">
    <property type="term" value="P:muscle structure development"/>
    <property type="evidence" value="ECO:0007669"/>
    <property type="project" value="TreeGrafter"/>
</dbReference>
<feature type="compositionally biased region" description="Polar residues" evidence="4">
    <location>
        <begin position="246"/>
        <end position="272"/>
    </location>
</feature>
<dbReference type="InterPro" id="IPR050604">
    <property type="entry name" value="PDZ-LIM_domain"/>
</dbReference>
<reference evidence="6" key="1">
    <citation type="submission" date="2021-02" db="EMBL/GenBank/DDBJ databases">
        <authorList>
            <person name="Nowell W R."/>
        </authorList>
    </citation>
    <scope>NUCLEOTIDE SEQUENCE</scope>
    <source>
        <strain evidence="6">Ploen Becks lab</strain>
    </source>
</reference>
<keyword evidence="3" id="KW-0440">LIM domain</keyword>
<dbReference type="GO" id="GO:0005912">
    <property type="term" value="C:adherens junction"/>
    <property type="evidence" value="ECO:0007669"/>
    <property type="project" value="TreeGrafter"/>
</dbReference>
<keyword evidence="7" id="KW-1185">Reference proteome</keyword>
<keyword evidence="2" id="KW-0963">Cytoplasm</keyword>
<name>A0A814J213_9BILA</name>
<feature type="domain" description="PDZ" evidence="5">
    <location>
        <begin position="25"/>
        <end position="108"/>
    </location>
</feature>
<dbReference type="Proteomes" id="UP000663879">
    <property type="component" value="Unassembled WGS sequence"/>
</dbReference>
<sequence length="348" mass="38561">MTGHNSQYSSFQNPIIKAKFKMQEKIHIKRDLKEIPFGFKIQGGSEFSIPLSVLQVTPNSVAERCGLRSGDAILEINGVQTSHMDHNQAKNELIKCGNEFFLTVKRNAVEVEKPQHTPLQQLKSNPPVNLNSYTTPPAVKTDLTIEKNEAIKIGTSHNRAPMPFNKAVGNGIDYKSAKPTNWTPGDYTKWAPETPQSEPPTVTAVFHNQYNTPIGMYSDSNVFQEFQNQTKGIMPELPNSKPVSHGPSTVSSFSNQSYNPQPRSSNQPIGMNSLSMKMLNQGINEAQATSSQPPSIFDLKKGNPTGATVPSGFKSVRAPTALPPEQRHAPTRVEYQVQHVKQNWMEPK</sequence>
<dbReference type="GO" id="GO:0030036">
    <property type="term" value="P:actin cytoskeleton organization"/>
    <property type="evidence" value="ECO:0007669"/>
    <property type="project" value="TreeGrafter"/>
</dbReference>
<gene>
    <name evidence="6" type="ORF">OXX778_LOCUS17871</name>
</gene>
<organism evidence="6 7">
    <name type="scientific">Brachionus calyciflorus</name>
    <dbReference type="NCBI Taxonomy" id="104777"/>
    <lineage>
        <taxon>Eukaryota</taxon>
        <taxon>Metazoa</taxon>
        <taxon>Spiralia</taxon>
        <taxon>Gnathifera</taxon>
        <taxon>Rotifera</taxon>
        <taxon>Eurotatoria</taxon>
        <taxon>Monogononta</taxon>
        <taxon>Pseudotrocha</taxon>
        <taxon>Ploima</taxon>
        <taxon>Brachionidae</taxon>
        <taxon>Brachionus</taxon>
    </lineage>
</organism>
<proteinExistence type="predicted"/>
<feature type="region of interest" description="Disordered" evidence="4">
    <location>
        <begin position="285"/>
        <end position="330"/>
    </location>
</feature>
<dbReference type="AlphaFoldDB" id="A0A814J213"/>
<dbReference type="Gene3D" id="2.30.42.10">
    <property type="match status" value="1"/>
</dbReference>
<dbReference type="PROSITE" id="PS50106">
    <property type="entry name" value="PDZ"/>
    <property type="match status" value="1"/>
</dbReference>